<evidence type="ECO:0000313" key="6">
    <source>
        <dbReference type="Proteomes" id="UP000700334"/>
    </source>
</evidence>
<dbReference type="Proteomes" id="UP000700334">
    <property type="component" value="Unassembled WGS sequence"/>
</dbReference>
<dbReference type="EC" id="3.1.3.2" evidence="2"/>
<keyword evidence="3" id="KW-0812">Transmembrane</keyword>
<dbReference type="InterPro" id="IPR000560">
    <property type="entry name" value="His_Pase_clade-2"/>
</dbReference>
<comment type="similarity">
    <text evidence="1">Belongs to the histidine acid phosphatase family.</text>
</comment>
<dbReference type="AlphaFoldDB" id="A0A8J6ALU6"/>
<evidence type="ECO:0000313" key="5">
    <source>
        <dbReference type="EMBL" id="KAG8521462.1"/>
    </source>
</evidence>
<gene>
    <name evidence="5" type="ORF">J0S82_017996</name>
</gene>
<dbReference type="CDD" id="cd07061">
    <property type="entry name" value="HP_HAP_like"/>
    <property type="match status" value="1"/>
</dbReference>
<dbReference type="InterPro" id="IPR050645">
    <property type="entry name" value="Histidine_acid_phosphatase"/>
</dbReference>
<dbReference type="PANTHER" id="PTHR11567">
    <property type="entry name" value="ACID PHOSPHATASE-RELATED"/>
    <property type="match status" value="1"/>
</dbReference>
<dbReference type="GO" id="GO:0004725">
    <property type="term" value="F:protein tyrosine phosphatase activity"/>
    <property type="evidence" value="ECO:0007669"/>
    <property type="project" value="TreeGrafter"/>
</dbReference>
<reference evidence="5" key="1">
    <citation type="journal article" date="2021" name="Evol. Appl.">
        <title>The genome of the Pyrenean desman and the effects of bottlenecks and inbreeding on the genomic landscape of an endangered species.</title>
        <authorList>
            <person name="Escoda L."/>
            <person name="Castresana J."/>
        </authorList>
    </citation>
    <scope>NUCLEOTIDE SEQUENCE</scope>
    <source>
        <strain evidence="5">IBE-C5619</strain>
    </source>
</reference>
<feature type="signal peptide" evidence="4">
    <location>
        <begin position="1"/>
        <end position="49"/>
    </location>
</feature>
<dbReference type="GO" id="GO:0120154">
    <property type="term" value="P:negative regulation of ERBB4 signaling pathway"/>
    <property type="evidence" value="ECO:0007669"/>
    <property type="project" value="TreeGrafter"/>
</dbReference>
<dbReference type="EMBL" id="JAGFMF010011469">
    <property type="protein sequence ID" value="KAG8521462.1"/>
    <property type="molecule type" value="Genomic_DNA"/>
</dbReference>
<dbReference type="GO" id="GO:0007040">
    <property type="term" value="P:lysosome organization"/>
    <property type="evidence" value="ECO:0007669"/>
    <property type="project" value="TreeGrafter"/>
</dbReference>
<keyword evidence="3" id="KW-1133">Transmembrane helix</keyword>
<feature type="transmembrane region" description="Helical" evidence="3">
    <location>
        <begin position="456"/>
        <end position="479"/>
    </location>
</feature>
<accession>A0A8J6ALU6</accession>
<organism evidence="5 6">
    <name type="scientific">Galemys pyrenaicus</name>
    <name type="common">Iberian desman</name>
    <name type="synonym">Pyrenean desman</name>
    <dbReference type="NCBI Taxonomy" id="202257"/>
    <lineage>
        <taxon>Eukaryota</taxon>
        <taxon>Metazoa</taxon>
        <taxon>Chordata</taxon>
        <taxon>Craniata</taxon>
        <taxon>Vertebrata</taxon>
        <taxon>Euteleostomi</taxon>
        <taxon>Mammalia</taxon>
        <taxon>Eutheria</taxon>
        <taxon>Laurasiatheria</taxon>
        <taxon>Eulipotyphla</taxon>
        <taxon>Talpidae</taxon>
        <taxon>Galemys</taxon>
    </lineage>
</organism>
<evidence type="ECO:0000256" key="4">
    <source>
        <dbReference type="SAM" id="SignalP"/>
    </source>
</evidence>
<dbReference type="GO" id="GO:0003993">
    <property type="term" value="F:acid phosphatase activity"/>
    <property type="evidence" value="ECO:0007669"/>
    <property type="project" value="UniProtKB-EC"/>
</dbReference>
<dbReference type="GO" id="GO:0005764">
    <property type="term" value="C:lysosome"/>
    <property type="evidence" value="ECO:0007669"/>
    <property type="project" value="TreeGrafter"/>
</dbReference>
<keyword evidence="4" id="KW-0732">Signal</keyword>
<protein>
    <recommendedName>
        <fullName evidence="2">acid phosphatase</fullName>
        <ecNumber evidence="2">3.1.3.2</ecNumber>
    </recommendedName>
</protein>
<keyword evidence="3" id="KW-0472">Membrane</keyword>
<dbReference type="InterPro" id="IPR033379">
    <property type="entry name" value="Acid_Pase_AS"/>
</dbReference>
<feature type="chain" id="PRO_5035284819" description="acid phosphatase" evidence="4">
    <location>
        <begin position="50"/>
        <end position="491"/>
    </location>
</feature>
<dbReference type="PANTHER" id="PTHR11567:SF145">
    <property type="entry name" value="TESTICULAR ACID PHOSPHATASE"/>
    <property type="match status" value="1"/>
</dbReference>
<dbReference type="GO" id="GO:0048168">
    <property type="term" value="P:regulation of neuronal synaptic plasticity"/>
    <property type="evidence" value="ECO:0007669"/>
    <property type="project" value="TreeGrafter"/>
</dbReference>
<dbReference type="PROSITE" id="PS00616">
    <property type="entry name" value="HIS_ACID_PHOSPHAT_1"/>
    <property type="match status" value="1"/>
</dbReference>
<dbReference type="SUPFAM" id="SSF53254">
    <property type="entry name" value="Phosphoglycerate mutase-like"/>
    <property type="match status" value="1"/>
</dbReference>
<dbReference type="Gene3D" id="3.40.50.1240">
    <property type="entry name" value="Phosphoglycerate mutase-like"/>
    <property type="match status" value="1"/>
</dbReference>
<evidence type="ECO:0000256" key="3">
    <source>
        <dbReference type="SAM" id="Phobius"/>
    </source>
</evidence>
<proteinExistence type="inferred from homology"/>
<dbReference type="InterPro" id="IPR029033">
    <property type="entry name" value="His_PPase_superfam"/>
</dbReference>
<dbReference type="GO" id="GO:0045211">
    <property type="term" value="C:postsynaptic membrane"/>
    <property type="evidence" value="ECO:0007669"/>
    <property type="project" value="TreeGrafter"/>
</dbReference>
<keyword evidence="6" id="KW-1185">Reference proteome</keyword>
<evidence type="ECO:0000256" key="2">
    <source>
        <dbReference type="ARBA" id="ARBA00012646"/>
    </source>
</evidence>
<dbReference type="GO" id="GO:0030971">
    <property type="term" value="F:receptor tyrosine kinase binding"/>
    <property type="evidence" value="ECO:0007669"/>
    <property type="project" value="TreeGrafter"/>
</dbReference>
<dbReference type="Pfam" id="PF00328">
    <property type="entry name" value="His_Phos_2"/>
    <property type="match status" value="1"/>
</dbReference>
<evidence type="ECO:0000256" key="1">
    <source>
        <dbReference type="ARBA" id="ARBA00005375"/>
    </source>
</evidence>
<dbReference type="OrthoDB" id="258392at2759"/>
<sequence length="491" mass="53572">MGNEQVGLRFRQPAKLSTGLCEMAGPGLWGHPVALLLLLLLLPPPQALTEGPLVFVAVVFRHGDRAPLASYPTDPHKAAISTLWPRGLGQLTGEGVRQQLELGRFLRSRYKAFLSPEYRREEVYVRSTDFDRTLESAQANLAGLFPEAAPGRPEAAWRPIPVHTVPVAEDKLLRFPTRSCPRYRELLRESTQAAEYQTAVAGWTDFLSNLENFTGLSLVGEPLRKAWKVLDTLICQQAHGLPLPPWASPDVLRTLAQISALDIGAHVGPPRAAEKAQLSGGILLDAILANFSRVQRLGLPLKMVMYSAGKQVWGDWFYLRSLEDTWKAAECTNVQFGRGGCRSLSQAWVCLQHDSTLLALQGALGLYDGHTPPYATCLGFEFRKRLGDPEEEAGNITVSLFYRNDSATRPLPLSLPGCPAPCPLGHFHQLTAPARPPAHGIPCHSAQEPAARAATMVPLLVGAVALLAMLSLGLGLLAWRPSCLRAWRGAV</sequence>
<comment type="caution">
    <text evidence="5">The sequence shown here is derived from an EMBL/GenBank/DDBJ whole genome shotgun (WGS) entry which is preliminary data.</text>
</comment>
<name>A0A8J6ALU6_GALPY</name>